<protein>
    <submittedName>
        <fullName evidence="1">Uncharacterized protein</fullName>
    </submittedName>
</protein>
<sequence length="86" mass="9963">MLNKDKLQEPKIYLLRIKWPDNVPVEGAYTELSAAMQALEELNEAVFSSGIQEIALNKRIEDDSKGYIFRKQNGIILPFDKNELFY</sequence>
<name>A0AA86AM87_SULMK</name>
<dbReference type="RefSeq" id="WP_025344976.1">
    <property type="nucleotide sequence ID" value="NZ_CP007201.1"/>
</dbReference>
<proteinExistence type="predicted"/>
<evidence type="ECO:0000313" key="1">
    <source>
        <dbReference type="EMBL" id="AHJ13104.1"/>
    </source>
</evidence>
<dbReference type="Proteomes" id="UP000019322">
    <property type="component" value="Chromosome"/>
</dbReference>
<dbReference type="KEGG" id="smul:SMUL_1849"/>
<organism evidence="1 2">
    <name type="scientific">Sulfurospirillum multivorans (strain DM 12446 / JCM 15788 / NBRC 109480)</name>
    <dbReference type="NCBI Taxonomy" id="1150621"/>
    <lineage>
        <taxon>Bacteria</taxon>
        <taxon>Pseudomonadati</taxon>
        <taxon>Campylobacterota</taxon>
        <taxon>Epsilonproteobacteria</taxon>
        <taxon>Campylobacterales</taxon>
        <taxon>Sulfurospirillaceae</taxon>
        <taxon>Sulfurospirillum</taxon>
    </lineage>
</organism>
<reference evidence="1 2" key="1">
    <citation type="journal article" date="2014" name="Environ. Microbiol.">
        <title>Insights into organohalide respiration and the versatile catabolism of Sulfurospirillum multivorans gained from comparative genomics and physiological studies.</title>
        <authorList>
            <person name="Goris T."/>
            <person name="Schubert T."/>
            <person name="Gadkari J."/>
            <person name="Wubet T."/>
            <person name="Tarkka M."/>
            <person name="Buscot F."/>
            <person name="Adrian L."/>
            <person name="Diekert G."/>
        </authorList>
    </citation>
    <scope>NUCLEOTIDE SEQUENCE [LARGE SCALE GENOMIC DNA]</scope>
    <source>
        <strain evidence="2">DM 12446 / JCM 15788 / NBRC 109480</strain>
    </source>
</reference>
<evidence type="ECO:0000313" key="2">
    <source>
        <dbReference type="Proteomes" id="UP000019322"/>
    </source>
</evidence>
<accession>A0AA86AM87</accession>
<dbReference type="EMBL" id="CP007201">
    <property type="protein sequence ID" value="AHJ13104.1"/>
    <property type="molecule type" value="Genomic_DNA"/>
</dbReference>
<dbReference type="AlphaFoldDB" id="A0AA86AM87"/>
<gene>
    <name evidence="1" type="ORF">SMUL_1849</name>
</gene>